<proteinExistence type="predicted"/>
<keyword evidence="1" id="KW-0805">Transcription regulation</keyword>
<evidence type="ECO:0000256" key="1">
    <source>
        <dbReference type="ARBA" id="ARBA00023015"/>
    </source>
</evidence>
<dbReference type="GO" id="GO:0045892">
    <property type="term" value="P:negative regulation of DNA-templated transcription"/>
    <property type="evidence" value="ECO:0007669"/>
    <property type="project" value="TreeGrafter"/>
</dbReference>
<dbReference type="InterPro" id="IPR036390">
    <property type="entry name" value="WH_DNA-bd_sf"/>
</dbReference>
<dbReference type="AlphaFoldDB" id="A0AA97GWN4"/>
<evidence type="ECO:0000256" key="3">
    <source>
        <dbReference type="ARBA" id="ARBA00023163"/>
    </source>
</evidence>
<dbReference type="InterPro" id="IPR050707">
    <property type="entry name" value="HTH_MetabolicPath_Reg"/>
</dbReference>
<organism evidence="5">
    <name type="scientific">Gordonia sp. MP11Mi</name>
    <dbReference type="NCBI Taxonomy" id="3022769"/>
    <lineage>
        <taxon>Bacteria</taxon>
        <taxon>Bacillati</taxon>
        <taxon>Actinomycetota</taxon>
        <taxon>Actinomycetes</taxon>
        <taxon>Mycobacteriales</taxon>
        <taxon>Gordoniaceae</taxon>
        <taxon>Gordonia</taxon>
    </lineage>
</organism>
<evidence type="ECO:0000259" key="4">
    <source>
        <dbReference type="PROSITE" id="PS51078"/>
    </source>
</evidence>
<dbReference type="PANTHER" id="PTHR30136">
    <property type="entry name" value="HELIX-TURN-HELIX TRANSCRIPTIONAL REGULATOR, ICLR FAMILY"/>
    <property type="match status" value="1"/>
</dbReference>
<dbReference type="Gene3D" id="1.10.10.10">
    <property type="entry name" value="Winged helix-like DNA-binding domain superfamily/Winged helix DNA-binding domain"/>
    <property type="match status" value="1"/>
</dbReference>
<gene>
    <name evidence="5" type="ORF">MP11Mi_19450</name>
</gene>
<feature type="domain" description="IclR-ED" evidence="4">
    <location>
        <begin position="59"/>
        <end position="251"/>
    </location>
</feature>
<dbReference type="PROSITE" id="PS51078">
    <property type="entry name" value="ICLR_ED"/>
    <property type="match status" value="1"/>
</dbReference>
<reference evidence="5" key="1">
    <citation type="submission" date="2023-06" db="EMBL/GenBank/DDBJ databases">
        <title>Gordonia sp. nov. and Pseudochrobactrum sp. nov., two species isolated from the burying beetle Nicrophorus vespilloides.</title>
        <authorList>
            <person name="Poehlein A."/>
            <person name="Guzman J."/>
            <person name="Daniel R."/>
            <person name="Vilcinskas A."/>
        </authorList>
    </citation>
    <scope>NUCLEOTIDE SEQUENCE</scope>
    <source>
        <strain evidence="5">MP11Mi</strain>
    </source>
</reference>
<dbReference type="PANTHER" id="PTHR30136:SF24">
    <property type="entry name" value="HTH-TYPE TRANSCRIPTIONAL REPRESSOR ALLR"/>
    <property type="match status" value="1"/>
</dbReference>
<dbReference type="InterPro" id="IPR005471">
    <property type="entry name" value="Tscrpt_reg_IclR_N"/>
</dbReference>
<dbReference type="Pfam" id="PF09339">
    <property type="entry name" value="HTH_IclR"/>
    <property type="match status" value="1"/>
</dbReference>
<sequence>MTVILDCVVALAGRHSPTLADIVRETALPRATVHAIVAELVDIGWLTRHDDLTIAVGPAFLTTARAVVGDDVLSTAARPALERLVAETGAIGFLAQRVADDTITVVEYCSPAGSTTPAADGWAKPGRPVRLHPPICREFIAWSDDATREAWIDSAPAGDRTRLRAVLAEVRRRGYSVERITDGHRAVIGALTGLDTVPAPLRDRVQRLLGELSIVDYLDAELADDAQVGAVTIGAPITDTSGRVIGSIVSCPHATMTGQELMRWGEKTAKAARGASFT</sequence>
<dbReference type="InterPro" id="IPR036388">
    <property type="entry name" value="WH-like_DNA-bd_sf"/>
</dbReference>
<dbReference type="InterPro" id="IPR029016">
    <property type="entry name" value="GAF-like_dom_sf"/>
</dbReference>
<dbReference type="SUPFAM" id="SSF46785">
    <property type="entry name" value="Winged helix' DNA-binding domain"/>
    <property type="match status" value="1"/>
</dbReference>
<dbReference type="Gene3D" id="3.30.450.40">
    <property type="match status" value="1"/>
</dbReference>
<name>A0AA97GWN4_9ACTN</name>
<dbReference type="SUPFAM" id="SSF55781">
    <property type="entry name" value="GAF domain-like"/>
    <property type="match status" value="1"/>
</dbReference>
<keyword evidence="2" id="KW-0238">DNA-binding</keyword>
<dbReference type="GO" id="GO:0003700">
    <property type="term" value="F:DNA-binding transcription factor activity"/>
    <property type="evidence" value="ECO:0007669"/>
    <property type="project" value="TreeGrafter"/>
</dbReference>
<dbReference type="InterPro" id="IPR014757">
    <property type="entry name" value="Tscrpt_reg_IclR_C"/>
</dbReference>
<evidence type="ECO:0000313" key="5">
    <source>
        <dbReference type="EMBL" id="WOC12853.1"/>
    </source>
</evidence>
<protein>
    <recommendedName>
        <fullName evidence="4">IclR-ED domain-containing protein</fullName>
    </recommendedName>
</protein>
<dbReference type="EMBL" id="CP128986">
    <property type="protein sequence ID" value="WOC12853.1"/>
    <property type="molecule type" value="Genomic_DNA"/>
</dbReference>
<evidence type="ECO:0000256" key="2">
    <source>
        <dbReference type="ARBA" id="ARBA00023125"/>
    </source>
</evidence>
<dbReference type="GO" id="GO:0003677">
    <property type="term" value="F:DNA binding"/>
    <property type="evidence" value="ECO:0007669"/>
    <property type="project" value="UniProtKB-KW"/>
</dbReference>
<keyword evidence="3" id="KW-0804">Transcription</keyword>
<accession>A0AA97GWN4</accession>